<evidence type="ECO:0000313" key="5">
    <source>
        <dbReference type="Proteomes" id="UP000504636"/>
    </source>
</evidence>
<feature type="domain" description="Nephrocystin 3-like N-terminal" evidence="2">
    <location>
        <begin position="16"/>
        <end position="184"/>
    </location>
</feature>
<dbReference type="Pfam" id="PF25053">
    <property type="entry name" value="DUF7791"/>
    <property type="match status" value="1"/>
</dbReference>
<dbReference type="Gene3D" id="3.40.50.300">
    <property type="entry name" value="P-loop containing nucleotide triphosphate hydrolases"/>
    <property type="match status" value="1"/>
</dbReference>
<keyword evidence="1" id="KW-0677">Repeat</keyword>
<dbReference type="RefSeq" id="XP_033582266.1">
    <property type="nucleotide sequence ID" value="XM_033714625.1"/>
</dbReference>
<dbReference type="InterPro" id="IPR027417">
    <property type="entry name" value="P-loop_NTPase"/>
</dbReference>
<evidence type="ECO:0000259" key="2">
    <source>
        <dbReference type="Pfam" id="PF24883"/>
    </source>
</evidence>
<feature type="non-terminal residue" evidence="4">
    <location>
        <position position="1"/>
    </location>
</feature>
<evidence type="ECO:0000256" key="1">
    <source>
        <dbReference type="ARBA" id="ARBA00022737"/>
    </source>
</evidence>
<dbReference type="AlphaFoldDB" id="A0A6A6Z2B1"/>
<name>A0A6A6Z2B1_9PEZI</name>
<dbReference type="Pfam" id="PF24883">
    <property type="entry name" value="NPHP3_N"/>
    <property type="match status" value="1"/>
</dbReference>
<reference evidence="6" key="3">
    <citation type="submission" date="2025-04" db="UniProtKB">
        <authorList>
            <consortium name="RefSeq"/>
        </authorList>
    </citation>
    <scope>IDENTIFICATION</scope>
    <source>
        <strain evidence="6">CBS 304.34</strain>
    </source>
</reference>
<reference evidence="4 6" key="1">
    <citation type="journal article" date="2020" name="Stud. Mycol.">
        <title>101 Dothideomycetes genomes: a test case for predicting lifestyles and emergence of pathogens.</title>
        <authorList>
            <person name="Haridas S."/>
            <person name="Albert R."/>
            <person name="Binder M."/>
            <person name="Bloem J."/>
            <person name="Labutti K."/>
            <person name="Salamov A."/>
            <person name="Andreopoulos B."/>
            <person name="Baker S."/>
            <person name="Barry K."/>
            <person name="Bills G."/>
            <person name="Bluhm B."/>
            <person name="Cannon C."/>
            <person name="Castanera R."/>
            <person name="Culley D."/>
            <person name="Daum C."/>
            <person name="Ezra D."/>
            <person name="Gonzalez J."/>
            <person name="Henrissat B."/>
            <person name="Kuo A."/>
            <person name="Liang C."/>
            <person name="Lipzen A."/>
            <person name="Lutzoni F."/>
            <person name="Magnuson J."/>
            <person name="Mondo S."/>
            <person name="Nolan M."/>
            <person name="Ohm R."/>
            <person name="Pangilinan J."/>
            <person name="Park H.-J."/>
            <person name="Ramirez L."/>
            <person name="Alfaro M."/>
            <person name="Sun H."/>
            <person name="Tritt A."/>
            <person name="Yoshinaga Y."/>
            <person name="Zwiers L.-H."/>
            <person name="Turgeon B."/>
            <person name="Goodwin S."/>
            <person name="Spatafora J."/>
            <person name="Crous P."/>
            <person name="Grigoriev I."/>
        </authorList>
    </citation>
    <scope>NUCLEOTIDE SEQUENCE</scope>
    <source>
        <strain evidence="4 6">CBS 304.34</strain>
    </source>
</reference>
<dbReference type="PANTHER" id="PTHR10039:SF5">
    <property type="entry name" value="NACHT DOMAIN-CONTAINING PROTEIN"/>
    <property type="match status" value="1"/>
</dbReference>
<dbReference type="InterPro" id="IPR056693">
    <property type="entry name" value="DUF7791"/>
</dbReference>
<dbReference type="InterPro" id="IPR056884">
    <property type="entry name" value="NPHP3-like_N"/>
</dbReference>
<dbReference type="SUPFAM" id="SSF52540">
    <property type="entry name" value="P-loop containing nucleoside triphosphate hydrolases"/>
    <property type="match status" value="1"/>
</dbReference>
<dbReference type="EMBL" id="MU003694">
    <property type="protein sequence ID" value="KAF2815302.1"/>
    <property type="molecule type" value="Genomic_DNA"/>
</dbReference>
<evidence type="ECO:0000313" key="4">
    <source>
        <dbReference type="EMBL" id="KAF2815302.1"/>
    </source>
</evidence>
<sequence length="533" mass="61203">FRWMIDLPKDPERDSDHRFPEWLKGGDGIFWVSGKPGSGKSTLMKFLADHETTRAMLEEWSSGVKLVIATHYFWSAGTPMQKSHEGLFQTLVYEIFRVCPMLIPEVCPVRWAQTHPGKNEEHTHWTNSELLSTLNALSNHPNLPVRYCFFIDGIDEFDGDHSKLCETLKDLSQSPNIKLCLASRPWNVFYDAFGNDPMRKIYMEDLTRNDILRYTESRLTEHQRWNTGRFGATDKQSIIDDITSKAQGVFLWVFLVTKSLRDGLTNGDTMQDLRKRLESLPTDLERFFKHMLEVVDPIYYEKMASFLSIAVNAKQPLHFLIYSMHEYEHDDEEFAVTMPVSELSQAELDALQDECRRRVNARCGGLLSIKGAFVEFLHRTVRDFLFTREMSDYLGAKTKRGFSANLSTLRAWVATLKCSPETISRDSMSSNLLDDLLQYASDALEDSEDAAGELLETLEYMQLSPLQSGEDMLGWNFANDSDVTLCDGATNFCDESPDFQFREALLRAGVDRYVIRKLKDSAHYFDSLNEPPL</sequence>
<dbReference type="OrthoDB" id="443402at2759"/>
<organism evidence="4">
    <name type="scientific">Mytilinidion resinicola</name>
    <dbReference type="NCBI Taxonomy" id="574789"/>
    <lineage>
        <taxon>Eukaryota</taxon>
        <taxon>Fungi</taxon>
        <taxon>Dikarya</taxon>
        <taxon>Ascomycota</taxon>
        <taxon>Pezizomycotina</taxon>
        <taxon>Dothideomycetes</taxon>
        <taxon>Pleosporomycetidae</taxon>
        <taxon>Mytilinidiales</taxon>
        <taxon>Mytilinidiaceae</taxon>
        <taxon>Mytilinidion</taxon>
    </lineage>
</organism>
<dbReference type="PANTHER" id="PTHR10039">
    <property type="entry name" value="AMELOGENIN"/>
    <property type="match status" value="1"/>
</dbReference>
<gene>
    <name evidence="4 6" type="ORF">BDZ99DRAFT_356608</name>
</gene>
<accession>A0A6A6Z2B1</accession>
<keyword evidence="5" id="KW-1185">Reference proteome</keyword>
<feature type="non-terminal residue" evidence="4">
    <location>
        <position position="533"/>
    </location>
</feature>
<feature type="domain" description="DUF7791" evidence="3">
    <location>
        <begin position="295"/>
        <end position="423"/>
    </location>
</feature>
<dbReference type="GeneID" id="54455518"/>
<dbReference type="Proteomes" id="UP000504636">
    <property type="component" value="Unplaced"/>
</dbReference>
<evidence type="ECO:0000313" key="6">
    <source>
        <dbReference type="RefSeq" id="XP_033582266.1"/>
    </source>
</evidence>
<protein>
    <recommendedName>
        <fullName evidence="7">NACHT domain-containing protein</fullName>
    </recommendedName>
</protein>
<evidence type="ECO:0000259" key="3">
    <source>
        <dbReference type="Pfam" id="PF25053"/>
    </source>
</evidence>
<evidence type="ECO:0008006" key="7">
    <source>
        <dbReference type="Google" id="ProtNLM"/>
    </source>
</evidence>
<reference evidence="6" key="2">
    <citation type="submission" date="2020-04" db="EMBL/GenBank/DDBJ databases">
        <authorList>
            <consortium name="NCBI Genome Project"/>
        </authorList>
    </citation>
    <scope>NUCLEOTIDE SEQUENCE</scope>
    <source>
        <strain evidence="6">CBS 304.34</strain>
    </source>
</reference>
<proteinExistence type="predicted"/>